<dbReference type="Proteomes" id="UP000635983">
    <property type="component" value="Unassembled WGS sequence"/>
</dbReference>
<dbReference type="RefSeq" id="WP_188982153.1">
    <property type="nucleotide sequence ID" value="NZ_BMPO01000002.1"/>
</dbReference>
<dbReference type="Gene3D" id="1.20.1560.10">
    <property type="entry name" value="ABC transporter type 1, transmembrane domain"/>
    <property type="match status" value="1"/>
</dbReference>
<organism evidence="12 13">
    <name type="scientific">Pseudomonas matsuisoli</name>
    <dbReference type="NCBI Taxonomy" id="1515666"/>
    <lineage>
        <taxon>Bacteria</taxon>
        <taxon>Pseudomonadati</taxon>
        <taxon>Pseudomonadota</taxon>
        <taxon>Gammaproteobacteria</taxon>
        <taxon>Pseudomonadales</taxon>
        <taxon>Pseudomonadaceae</taxon>
        <taxon>Pseudomonas</taxon>
    </lineage>
</organism>
<evidence type="ECO:0000256" key="2">
    <source>
        <dbReference type="ARBA" id="ARBA00022448"/>
    </source>
</evidence>
<keyword evidence="6 12" id="KW-0067">ATP-binding</keyword>
<evidence type="ECO:0000256" key="7">
    <source>
        <dbReference type="ARBA" id="ARBA00022989"/>
    </source>
</evidence>
<dbReference type="InterPro" id="IPR036640">
    <property type="entry name" value="ABC1_TM_sf"/>
</dbReference>
<dbReference type="PANTHER" id="PTHR24221:SF397">
    <property type="entry name" value="ABC TRANSPORTER, ATP-BINDING TRANSMEMBRANE PROTEIN"/>
    <property type="match status" value="1"/>
</dbReference>
<dbReference type="GO" id="GO:0034040">
    <property type="term" value="F:ATPase-coupled lipid transmembrane transporter activity"/>
    <property type="evidence" value="ECO:0007669"/>
    <property type="project" value="TreeGrafter"/>
</dbReference>
<gene>
    <name evidence="12" type="ORF">GCM10009304_11180</name>
</gene>
<dbReference type="GO" id="GO:0005886">
    <property type="term" value="C:plasma membrane"/>
    <property type="evidence" value="ECO:0007669"/>
    <property type="project" value="UniProtKB-SubCell"/>
</dbReference>
<dbReference type="InterPro" id="IPR003593">
    <property type="entry name" value="AAA+_ATPase"/>
</dbReference>
<feature type="transmembrane region" description="Helical" evidence="9">
    <location>
        <begin position="24"/>
        <end position="45"/>
    </location>
</feature>
<keyword evidence="2" id="KW-0813">Transport</keyword>
<dbReference type="InterPro" id="IPR011527">
    <property type="entry name" value="ABC1_TM_dom"/>
</dbReference>
<dbReference type="FunFam" id="3.40.50.300:FF:000221">
    <property type="entry name" value="Multidrug ABC transporter ATP-binding protein"/>
    <property type="match status" value="1"/>
</dbReference>
<dbReference type="SMART" id="SM00382">
    <property type="entry name" value="AAA"/>
    <property type="match status" value="1"/>
</dbReference>
<evidence type="ECO:0000256" key="9">
    <source>
        <dbReference type="SAM" id="Phobius"/>
    </source>
</evidence>
<keyword evidence="5" id="KW-0547">Nucleotide-binding</keyword>
<dbReference type="SUPFAM" id="SSF52540">
    <property type="entry name" value="P-loop containing nucleoside triphosphate hydrolases"/>
    <property type="match status" value="1"/>
</dbReference>
<evidence type="ECO:0000256" key="6">
    <source>
        <dbReference type="ARBA" id="ARBA00022840"/>
    </source>
</evidence>
<dbReference type="PROSITE" id="PS00211">
    <property type="entry name" value="ABC_TRANSPORTER_1"/>
    <property type="match status" value="1"/>
</dbReference>
<reference evidence="12" key="2">
    <citation type="submission" date="2020-09" db="EMBL/GenBank/DDBJ databases">
        <authorList>
            <person name="Sun Q."/>
            <person name="Ohkuma M."/>
        </authorList>
    </citation>
    <scope>NUCLEOTIDE SEQUENCE</scope>
    <source>
        <strain evidence="12">JCM 30078</strain>
    </source>
</reference>
<dbReference type="SUPFAM" id="SSF90123">
    <property type="entry name" value="ABC transporter transmembrane region"/>
    <property type="match status" value="1"/>
</dbReference>
<feature type="domain" description="ABC transporter" evidence="10">
    <location>
        <begin position="335"/>
        <end position="570"/>
    </location>
</feature>
<dbReference type="Gene3D" id="3.40.50.300">
    <property type="entry name" value="P-loop containing nucleotide triphosphate hydrolases"/>
    <property type="match status" value="1"/>
</dbReference>
<evidence type="ECO:0000256" key="1">
    <source>
        <dbReference type="ARBA" id="ARBA00004651"/>
    </source>
</evidence>
<dbReference type="PROSITE" id="PS50929">
    <property type="entry name" value="ABC_TM1F"/>
    <property type="match status" value="1"/>
</dbReference>
<keyword evidence="4 9" id="KW-0812">Transmembrane</keyword>
<feature type="transmembrane region" description="Helical" evidence="9">
    <location>
        <begin position="57"/>
        <end position="75"/>
    </location>
</feature>
<dbReference type="EMBL" id="BMPO01000002">
    <property type="protein sequence ID" value="GGJ86943.1"/>
    <property type="molecule type" value="Genomic_DNA"/>
</dbReference>
<proteinExistence type="predicted"/>
<keyword evidence="3" id="KW-1003">Cell membrane</keyword>
<evidence type="ECO:0000256" key="8">
    <source>
        <dbReference type="ARBA" id="ARBA00023136"/>
    </source>
</evidence>
<evidence type="ECO:0000313" key="12">
    <source>
        <dbReference type="EMBL" id="GGJ86943.1"/>
    </source>
</evidence>
<dbReference type="InterPro" id="IPR027417">
    <property type="entry name" value="P-loop_NTPase"/>
</dbReference>
<reference evidence="12" key="1">
    <citation type="journal article" date="2014" name="Int. J. Syst. Evol. Microbiol.">
        <title>Complete genome sequence of Corynebacterium casei LMG S-19264T (=DSM 44701T), isolated from a smear-ripened cheese.</title>
        <authorList>
            <consortium name="US DOE Joint Genome Institute (JGI-PGF)"/>
            <person name="Walter F."/>
            <person name="Albersmeier A."/>
            <person name="Kalinowski J."/>
            <person name="Ruckert C."/>
        </authorList>
    </citation>
    <scope>NUCLEOTIDE SEQUENCE</scope>
    <source>
        <strain evidence="12">JCM 30078</strain>
    </source>
</reference>
<dbReference type="GO" id="GO:0140359">
    <property type="term" value="F:ABC-type transporter activity"/>
    <property type="evidence" value="ECO:0007669"/>
    <property type="project" value="InterPro"/>
</dbReference>
<feature type="transmembrane region" description="Helical" evidence="9">
    <location>
        <begin position="277"/>
        <end position="302"/>
    </location>
</feature>
<dbReference type="PANTHER" id="PTHR24221">
    <property type="entry name" value="ATP-BINDING CASSETTE SUB-FAMILY B"/>
    <property type="match status" value="1"/>
</dbReference>
<feature type="transmembrane region" description="Helical" evidence="9">
    <location>
        <begin position="240"/>
        <end position="265"/>
    </location>
</feature>
<sequence>MLLDLLFAGRELAGYHDPRIRRGLLWATAEAVCAFLPYPLLYLLLADLLLARADPTRTGWIALALLATLLLRMLCARQAMPALFGGAYAMMGQARLRVADHLRRLPLGWLQTQRNGHLSAVLANDLQVVEDLWSHSLGVFFGGLLVPVLLSGFLLWVDWRLGLLVLACLPIAVLMLLSSQRILVTQGNKLAVASAQANADLLEHIQGLNVLRSLGQADASRRQLADSLETLRRAAIRIDVWPAPLVGLFGFAVEIGFALLLWFGVQRLAAGQTDASTLLLFAVLALPVYRQLFEVGLAFLLLRFAHQSLLRIRGLLAVPALPEPATSQLPTSHDIRFEQVRFTYAGASKPALDDLDLTLPANSLTALVGPSGAGKTTLMHLIARLWDVDSGHIRIGGVDLRTLGSDGLQQQIAMVFQDVQLFNVSVLENLRIGRPDASRETVEHAARLAQAHAFIERLPQGYDTLLDENGSNLSGGERQRLSIARALLKDAPIVLLDEATASVDPSAERLIQQALAELVKGRTVLVIAHRLHSIQHADRILVLEDGRLVEEGRHTELLQRNGRYTRLWQQMGKDLPARADGAAAS</sequence>
<keyword evidence="7 9" id="KW-1133">Transmembrane helix</keyword>
<dbReference type="PROSITE" id="PS50893">
    <property type="entry name" value="ABC_TRANSPORTER_2"/>
    <property type="match status" value="1"/>
</dbReference>
<feature type="transmembrane region" description="Helical" evidence="9">
    <location>
        <begin position="137"/>
        <end position="157"/>
    </location>
</feature>
<dbReference type="InterPro" id="IPR003439">
    <property type="entry name" value="ABC_transporter-like_ATP-bd"/>
</dbReference>
<evidence type="ECO:0000313" key="13">
    <source>
        <dbReference type="Proteomes" id="UP000635983"/>
    </source>
</evidence>
<dbReference type="GO" id="GO:0005524">
    <property type="term" value="F:ATP binding"/>
    <property type="evidence" value="ECO:0007669"/>
    <property type="project" value="UniProtKB-KW"/>
</dbReference>
<dbReference type="InterPro" id="IPR039421">
    <property type="entry name" value="Type_1_exporter"/>
</dbReference>
<evidence type="ECO:0000256" key="3">
    <source>
        <dbReference type="ARBA" id="ARBA00022475"/>
    </source>
</evidence>
<dbReference type="AlphaFoldDB" id="A0A917PPV8"/>
<dbReference type="Pfam" id="PF00005">
    <property type="entry name" value="ABC_tran"/>
    <property type="match status" value="1"/>
</dbReference>
<dbReference type="GO" id="GO:0016887">
    <property type="term" value="F:ATP hydrolysis activity"/>
    <property type="evidence" value="ECO:0007669"/>
    <property type="project" value="InterPro"/>
</dbReference>
<evidence type="ECO:0000259" key="11">
    <source>
        <dbReference type="PROSITE" id="PS50929"/>
    </source>
</evidence>
<feature type="domain" description="ABC transmembrane type-1" evidence="11">
    <location>
        <begin position="39"/>
        <end position="296"/>
    </location>
</feature>
<name>A0A917PPV8_9PSED</name>
<comment type="subcellular location">
    <subcellularLocation>
        <location evidence="1">Cell membrane</location>
        <topology evidence="1">Multi-pass membrane protein</topology>
    </subcellularLocation>
</comment>
<dbReference type="Pfam" id="PF00664">
    <property type="entry name" value="ABC_membrane"/>
    <property type="match status" value="1"/>
</dbReference>
<evidence type="ECO:0000256" key="4">
    <source>
        <dbReference type="ARBA" id="ARBA00022692"/>
    </source>
</evidence>
<evidence type="ECO:0000256" key="5">
    <source>
        <dbReference type="ARBA" id="ARBA00022741"/>
    </source>
</evidence>
<protein>
    <submittedName>
        <fullName evidence="12">ABC transporter ATP-binding protein</fullName>
    </submittedName>
</protein>
<dbReference type="InterPro" id="IPR017871">
    <property type="entry name" value="ABC_transporter-like_CS"/>
</dbReference>
<comment type="caution">
    <text evidence="12">The sequence shown here is derived from an EMBL/GenBank/DDBJ whole genome shotgun (WGS) entry which is preliminary data.</text>
</comment>
<keyword evidence="13" id="KW-1185">Reference proteome</keyword>
<accession>A0A917PPV8</accession>
<feature type="transmembrane region" description="Helical" evidence="9">
    <location>
        <begin position="163"/>
        <end position="184"/>
    </location>
</feature>
<evidence type="ECO:0000259" key="10">
    <source>
        <dbReference type="PROSITE" id="PS50893"/>
    </source>
</evidence>
<keyword evidence="8 9" id="KW-0472">Membrane</keyword>